<name>A0AAQ4DEB1_AMBAM</name>
<dbReference type="InterPro" id="IPR024079">
    <property type="entry name" value="MetalloPept_cat_dom_sf"/>
</dbReference>
<dbReference type="Proteomes" id="UP001321473">
    <property type="component" value="Unassembled WGS sequence"/>
</dbReference>
<dbReference type="InterPro" id="IPR000718">
    <property type="entry name" value="Peptidase_M13"/>
</dbReference>
<dbReference type="GO" id="GO:0006508">
    <property type="term" value="P:proteolysis"/>
    <property type="evidence" value="ECO:0007669"/>
    <property type="project" value="InterPro"/>
</dbReference>
<evidence type="ECO:0000313" key="3">
    <source>
        <dbReference type="Proteomes" id="UP001321473"/>
    </source>
</evidence>
<keyword evidence="1" id="KW-0472">Membrane</keyword>
<dbReference type="Gene3D" id="1.10.1380.10">
    <property type="entry name" value="Neutral endopeptidase , domain2"/>
    <property type="match status" value="1"/>
</dbReference>
<gene>
    <name evidence="2" type="ORF">V5799_027933</name>
</gene>
<dbReference type="Gene3D" id="3.40.390.10">
    <property type="entry name" value="Collagenase (Catalytic Domain)"/>
    <property type="match status" value="1"/>
</dbReference>
<feature type="transmembrane region" description="Helical" evidence="1">
    <location>
        <begin position="33"/>
        <end position="57"/>
    </location>
</feature>
<dbReference type="InterPro" id="IPR042089">
    <property type="entry name" value="Peptidase_M13_dom_2"/>
</dbReference>
<comment type="caution">
    <text evidence="2">The sequence shown here is derived from an EMBL/GenBank/DDBJ whole genome shotgun (WGS) entry which is preliminary data.</text>
</comment>
<accession>A0AAQ4DEB1</accession>
<sequence length="311" mass="35568">MRYLVPQRSPKTEIAVTRKVVPRSWRSSGRSKTIGLAIIAVEPLLTVLFFALLAFFMEHEKFCDTADCIHHASLLGRIVNTVIDPCEDFSAFVCFRFLQPTSGEHVKSIIESLRYARYEEFGKTLRMGTTKMQAGRKAMAMYEMCTGRRPVYGSQLPLHRAFLQGLHFARRKHSNTTLTTFSVALSLAFRWLVPVWFAVTVMHDSCSGWRRVVVRSGTYVPILLNYHLRVAPVYLLYYNSYYAAYYAARGVNETAVDEMRVLEQTVLSELNSVAKSLSRTPSVFSFREVDRHVPNASTAYWLPQFDEGLHL</sequence>
<keyword evidence="1" id="KW-0812">Transmembrane</keyword>
<dbReference type="EMBL" id="JARKHS020031878">
    <property type="protein sequence ID" value="KAK8760801.1"/>
    <property type="molecule type" value="Genomic_DNA"/>
</dbReference>
<keyword evidence="1" id="KW-1133">Transmembrane helix</keyword>
<keyword evidence="3" id="KW-1185">Reference proteome</keyword>
<dbReference type="PROSITE" id="PS51885">
    <property type="entry name" value="NEPRILYSIN"/>
    <property type="match status" value="1"/>
</dbReference>
<dbReference type="AlphaFoldDB" id="A0AAQ4DEB1"/>
<dbReference type="GO" id="GO:0004222">
    <property type="term" value="F:metalloendopeptidase activity"/>
    <property type="evidence" value="ECO:0007669"/>
    <property type="project" value="InterPro"/>
</dbReference>
<reference evidence="2 3" key="1">
    <citation type="journal article" date="2023" name="Arcadia Sci">
        <title>De novo assembly of a long-read Amblyomma americanum tick genome.</title>
        <authorList>
            <person name="Chou S."/>
            <person name="Poskanzer K.E."/>
            <person name="Rollins M."/>
            <person name="Thuy-Boun P.S."/>
        </authorList>
    </citation>
    <scope>NUCLEOTIDE SEQUENCE [LARGE SCALE GENOMIC DNA]</scope>
    <source>
        <strain evidence="2">F_SG_1</strain>
        <tissue evidence="2">Salivary glands</tissue>
    </source>
</reference>
<evidence type="ECO:0000313" key="2">
    <source>
        <dbReference type="EMBL" id="KAK8760801.1"/>
    </source>
</evidence>
<dbReference type="SUPFAM" id="SSF55486">
    <property type="entry name" value="Metalloproteases ('zincins'), catalytic domain"/>
    <property type="match status" value="1"/>
</dbReference>
<proteinExistence type="predicted"/>
<evidence type="ECO:0000256" key="1">
    <source>
        <dbReference type="SAM" id="Phobius"/>
    </source>
</evidence>
<protein>
    <submittedName>
        <fullName evidence="2">Uncharacterized protein</fullName>
    </submittedName>
</protein>
<organism evidence="2 3">
    <name type="scientific">Amblyomma americanum</name>
    <name type="common">Lone star tick</name>
    <dbReference type="NCBI Taxonomy" id="6943"/>
    <lineage>
        <taxon>Eukaryota</taxon>
        <taxon>Metazoa</taxon>
        <taxon>Ecdysozoa</taxon>
        <taxon>Arthropoda</taxon>
        <taxon>Chelicerata</taxon>
        <taxon>Arachnida</taxon>
        <taxon>Acari</taxon>
        <taxon>Parasitiformes</taxon>
        <taxon>Ixodida</taxon>
        <taxon>Ixodoidea</taxon>
        <taxon>Ixodidae</taxon>
        <taxon>Amblyomminae</taxon>
        <taxon>Amblyomma</taxon>
    </lineage>
</organism>